<dbReference type="GO" id="GO:0004888">
    <property type="term" value="F:transmembrane signaling receptor activity"/>
    <property type="evidence" value="ECO:0007669"/>
    <property type="project" value="InterPro"/>
</dbReference>
<dbReference type="CDD" id="cd12913">
    <property type="entry name" value="PDC1_MCP_like"/>
    <property type="match status" value="1"/>
</dbReference>
<dbReference type="SMART" id="SM00283">
    <property type="entry name" value="MA"/>
    <property type="match status" value="1"/>
</dbReference>
<evidence type="ECO:0000256" key="3">
    <source>
        <dbReference type="ARBA" id="ARBA00023224"/>
    </source>
</evidence>
<keyword evidence="1 6" id="KW-0812">Transmembrane</keyword>
<dbReference type="Gene3D" id="3.30.450.20">
    <property type="entry name" value="PAS domain"/>
    <property type="match status" value="2"/>
</dbReference>
<protein>
    <submittedName>
        <fullName evidence="9">Chemotaxis protein</fullName>
    </submittedName>
</protein>
<dbReference type="InterPro" id="IPR004089">
    <property type="entry name" value="MCPsignal_dom"/>
</dbReference>
<reference evidence="9" key="1">
    <citation type="submission" date="2021-01" db="EMBL/GenBank/DDBJ databases">
        <title>Whole genome shotgun sequence of Actinoplanes cyaneus NBRC 14990.</title>
        <authorList>
            <person name="Komaki H."/>
            <person name="Tamura T."/>
        </authorList>
    </citation>
    <scope>NUCLEOTIDE SEQUENCE</scope>
    <source>
        <strain evidence="9">NBRC 14990</strain>
    </source>
</reference>
<dbReference type="AlphaFoldDB" id="A0A919M411"/>
<dbReference type="Gene3D" id="1.10.287.950">
    <property type="entry name" value="Methyl-accepting chemotaxis protein"/>
    <property type="match status" value="1"/>
</dbReference>
<evidence type="ECO:0000313" key="10">
    <source>
        <dbReference type="Proteomes" id="UP000619479"/>
    </source>
</evidence>
<keyword evidence="6" id="KW-0472">Membrane</keyword>
<evidence type="ECO:0000259" key="8">
    <source>
        <dbReference type="PROSITE" id="PS50885"/>
    </source>
</evidence>
<dbReference type="RefSeq" id="WP_203739155.1">
    <property type="nucleotide sequence ID" value="NZ_BAAAUC010000023.1"/>
</dbReference>
<dbReference type="Pfam" id="PF22673">
    <property type="entry name" value="MCP-like_PDC_1"/>
    <property type="match status" value="1"/>
</dbReference>
<gene>
    <name evidence="9" type="ORF">Acy02nite_15940</name>
</gene>
<dbReference type="CDD" id="cd06225">
    <property type="entry name" value="HAMP"/>
    <property type="match status" value="1"/>
</dbReference>
<accession>A0A919M411</accession>
<dbReference type="Proteomes" id="UP000619479">
    <property type="component" value="Unassembled WGS sequence"/>
</dbReference>
<dbReference type="GO" id="GO:0016020">
    <property type="term" value="C:membrane"/>
    <property type="evidence" value="ECO:0007669"/>
    <property type="project" value="InterPro"/>
</dbReference>
<organism evidence="9 10">
    <name type="scientific">Actinoplanes cyaneus</name>
    <dbReference type="NCBI Taxonomy" id="52696"/>
    <lineage>
        <taxon>Bacteria</taxon>
        <taxon>Bacillati</taxon>
        <taxon>Actinomycetota</taxon>
        <taxon>Actinomycetes</taxon>
        <taxon>Micromonosporales</taxon>
        <taxon>Micromonosporaceae</taxon>
        <taxon>Actinoplanes</taxon>
    </lineage>
</organism>
<dbReference type="GO" id="GO:0007165">
    <property type="term" value="P:signal transduction"/>
    <property type="evidence" value="ECO:0007669"/>
    <property type="project" value="UniProtKB-KW"/>
</dbReference>
<evidence type="ECO:0000256" key="1">
    <source>
        <dbReference type="ARBA" id="ARBA00022692"/>
    </source>
</evidence>
<dbReference type="SUPFAM" id="SSF58104">
    <property type="entry name" value="Methyl-accepting chemotaxis protein (MCP) signaling domain"/>
    <property type="match status" value="1"/>
</dbReference>
<evidence type="ECO:0000256" key="5">
    <source>
        <dbReference type="PROSITE-ProRule" id="PRU00284"/>
    </source>
</evidence>
<keyword evidence="2 6" id="KW-1133">Transmembrane helix</keyword>
<evidence type="ECO:0000256" key="6">
    <source>
        <dbReference type="SAM" id="Phobius"/>
    </source>
</evidence>
<dbReference type="PROSITE" id="PS50885">
    <property type="entry name" value="HAMP"/>
    <property type="match status" value="1"/>
</dbReference>
<evidence type="ECO:0000256" key="4">
    <source>
        <dbReference type="ARBA" id="ARBA00029447"/>
    </source>
</evidence>
<dbReference type="Pfam" id="PF00672">
    <property type="entry name" value="HAMP"/>
    <property type="match status" value="1"/>
</dbReference>
<proteinExistence type="inferred from homology"/>
<sequence>MHLPRLTIKLRLIVCVVLLTGLSLLLVVTYITRHNTSEARRTGLAYAQEVSLRNAAVVQQGLLIGLGSARELAQEIPALADAGGTRSMVNSQLRSVLVSHEDYIGVWTLWEPNAFDGRDARHRGIDASHDDTGRLVPYWFRDGTTIKTEPLKDYTEEGAGDYYLQVRDSGKEKLEEPYSYQVGGRDVLMSSLVVPISEAGKVVGVAGVDMPLDSFATMVNGIKPFGTGSAMLLSAAGQVVAGGSAEQAGKAADKDVVALAAQAASSGGAVRRMIGGEDGQVQVAAPLVVGSDAWSLIVTVPMETILADASAARNTAIWITLVAVLLAGVISWLLARSLVRPIERLRDRMAQIADGEGDLTQRAEATRDDESGDLAKAFNRFVEKVAGTVRGIAGSADEVRAAADRLNDTTSRLGADAAQVSDKSGTASDATLTVNEGVQSVAAGAEQMSASIAEIASSAAKAAEVANNARAVAEGTNSQVAELGAATEEIGDVVRLITSIAEQTNLLALNATIEAARAGEMGKGFAVVAGEVKELAQQTAQATEEITNRITAIQSISGNAAAAIGEIVQVIATIGDYTTSIASAVEEQTATTAEMSRGVSDAAGSTGRVSEAIGEVAEVAQKASANARDAQSAVADLSRLAGDMTALVNTFRY</sequence>
<feature type="domain" description="HAMP" evidence="8">
    <location>
        <begin position="336"/>
        <end position="390"/>
    </location>
</feature>
<dbReference type="PRINTS" id="PR00260">
    <property type="entry name" value="CHEMTRNSDUCR"/>
</dbReference>
<dbReference type="PROSITE" id="PS50111">
    <property type="entry name" value="CHEMOTAXIS_TRANSDUC_2"/>
    <property type="match status" value="1"/>
</dbReference>
<feature type="transmembrane region" description="Helical" evidence="6">
    <location>
        <begin position="316"/>
        <end position="339"/>
    </location>
</feature>
<evidence type="ECO:0000256" key="2">
    <source>
        <dbReference type="ARBA" id="ARBA00022989"/>
    </source>
</evidence>
<dbReference type="InterPro" id="IPR003660">
    <property type="entry name" value="HAMP_dom"/>
</dbReference>
<dbReference type="GO" id="GO:0006935">
    <property type="term" value="P:chemotaxis"/>
    <property type="evidence" value="ECO:0007669"/>
    <property type="project" value="InterPro"/>
</dbReference>
<comment type="similarity">
    <text evidence="4">Belongs to the methyl-accepting chemotaxis (MCP) protein family.</text>
</comment>
<name>A0A919M411_9ACTN</name>
<comment type="caution">
    <text evidence="9">The sequence shown here is derived from an EMBL/GenBank/DDBJ whole genome shotgun (WGS) entry which is preliminary data.</text>
</comment>
<feature type="transmembrane region" description="Helical" evidence="6">
    <location>
        <begin position="12"/>
        <end position="31"/>
    </location>
</feature>
<feature type="domain" description="Methyl-accepting transducer" evidence="7">
    <location>
        <begin position="402"/>
        <end position="638"/>
    </location>
</feature>
<dbReference type="PANTHER" id="PTHR32089:SF112">
    <property type="entry name" value="LYSOZYME-LIKE PROTEIN-RELATED"/>
    <property type="match status" value="1"/>
</dbReference>
<dbReference type="EMBL" id="BOMH01000013">
    <property type="protein sequence ID" value="GID63713.1"/>
    <property type="molecule type" value="Genomic_DNA"/>
</dbReference>
<dbReference type="SMART" id="SM00304">
    <property type="entry name" value="HAMP"/>
    <property type="match status" value="1"/>
</dbReference>
<dbReference type="InterPro" id="IPR004090">
    <property type="entry name" value="Chemotax_Me-accpt_rcpt"/>
</dbReference>
<evidence type="ECO:0000313" key="9">
    <source>
        <dbReference type="EMBL" id="GID63713.1"/>
    </source>
</evidence>
<keyword evidence="3 5" id="KW-0807">Transducer</keyword>
<dbReference type="PANTHER" id="PTHR32089">
    <property type="entry name" value="METHYL-ACCEPTING CHEMOTAXIS PROTEIN MCPB"/>
    <property type="match status" value="1"/>
</dbReference>
<dbReference type="Pfam" id="PF00015">
    <property type="entry name" value="MCPsignal"/>
    <property type="match status" value="1"/>
</dbReference>
<evidence type="ECO:0000259" key="7">
    <source>
        <dbReference type="PROSITE" id="PS50111"/>
    </source>
</evidence>
<keyword evidence="10" id="KW-1185">Reference proteome</keyword>